<dbReference type="AlphaFoldDB" id="A0A1G2FY42"/>
<gene>
    <name evidence="2" type="ORF">A2W41_01565</name>
</gene>
<evidence type="ECO:0000313" key="3">
    <source>
        <dbReference type="Proteomes" id="UP000176700"/>
    </source>
</evidence>
<dbReference type="EMBL" id="MHNI01000016">
    <property type="protein sequence ID" value="OGZ42540.1"/>
    <property type="molecule type" value="Genomic_DNA"/>
</dbReference>
<organism evidence="2 3">
    <name type="scientific">Candidatus Ryanbacteria bacterium RIFCSPHIGHO2_01_45_13</name>
    <dbReference type="NCBI Taxonomy" id="1802112"/>
    <lineage>
        <taxon>Bacteria</taxon>
        <taxon>Candidatus Ryaniibacteriota</taxon>
    </lineage>
</organism>
<feature type="region of interest" description="Disordered" evidence="1">
    <location>
        <begin position="160"/>
        <end position="306"/>
    </location>
</feature>
<feature type="compositionally biased region" description="Basic and acidic residues" evidence="1">
    <location>
        <begin position="195"/>
        <end position="215"/>
    </location>
</feature>
<evidence type="ECO:0000313" key="2">
    <source>
        <dbReference type="EMBL" id="OGZ42540.1"/>
    </source>
</evidence>
<reference evidence="2 3" key="1">
    <citation type="journal article" date="2016" name="Nat. Commun.">
        <title>Thousands of microbial genomes shed light on interconnected biogeochemical processes in an aquifer system.</title>
        <authorList>
            <person name="Anantharaman K."/>
            <person name="Brown C.T."/>
            <person name="Hug L.A."/>
            <person name="Sharon I."/>
            <person name="Castelle C.J."/>
            <person name="Probst A.J."/>
            <person name="Thomas B.C."/>
            <person name="Singh A."/>
            <person name="Wilkins M.J."/>
            <person name="Karaoz U."/>
            <person name="Brodie E.L."/>
            <person name="Williams K.H."/>
            <person name="Hubbard S.S."/>
            <person name="Banfield J.F."/>
        </authorList>
    </citation>
    <scope>NUCLEOTIDE SEQUENCE [LARGE SCALE GENOMIC DNA]</scope>
</reference>
<dbReference type="Proteomes" id="UP000176700">
    <property type="component" value="Unassembled WGS sequence"/>
</dbReference>
<name>A0A1G2FY42_9BACT</name>
<protein>
    <submittedName>
        <fullName evidence="2">Uncharacterized protein</fullName>
    </submittedName>
</protein>
<sequence>MKYYSKETLLDRYEKLPQELKGAIFAQVNTDNLLKIGRNNNLTFDQIGAMARETGYVILGITHPARFVYKLKESLNIDTARANAVARDINREIFRSIWTNLREVHNIKDAATSDEVVAGKKEGARTPAPQKTETPTAERAINAQPETATQKVAPMVLPQKPPATKKEQTTQEQIPPQTDELFIPILRKVAPPARETPDAEYKKEDAEDGRSEKVQLEQSVVMPEKKLQETVGAETQQTTFAPLPEKSETGEKSVPQERATPEQQTQKDIKMVFPEKFAAKSPPEQKDQSKESPPPPKIDPYRESIE</sequence>
<proteinExistence type="predicted"/>
<accession>A0A1G2FY42</accession>
<comment type="caution">
    <text evidence="2">The sequence shown here is derived from an EMBL/GenBank/DDBJ whole genome shotgun (WGS) entry which is preliminary data.</text>
</comment>
<feature type="region of interest" description="Disordered" evidence="1">
    <location>
        <begin position="119"/>
        <end position="138"/>
    </location>
</feature>
<feature type="compositionally biased region" description="Basic and acidic residues" evidence="1">
    <location>
        <begin position="245"/>
        <end position="255"/>
    </location>
</feature>
<evidence type="ECO:0000256" key="1">
    <source>
        <dbReference type="SAM" id="MobiDB-lite"/>
    </source>
</evidence>